<feature type="non-terminal residue" evidence="2">
    <location>
        <position position="1"/>
    </location>
</feature>
<feature type="region of interest" description="Disordered" evidence="1">
    <location>
        <begin position="1"/>
        <end position="48"/>
    </location>
</feature>
<dbReference type="EMBL" id="CADCWM010000461">
    <property type="protein sequence ID" value="CAA9561039.1"/>
    <property type="molecule type" value="Genomic_DNA"/>
</dbReference>
<organism evidence="2">
    <name type="scientific">uncultured Thermomicrobiales bacterium</name>
    <dbReference type="NCBI Taxonomy" id="1645740"/>
    <lineage>
        <taxon>Bacteria</taxon>
        <taxon>Pseudomonadati</taxon>
        <taxon>Thermomicrobiota</taxon>
        <taxon>Thermomicrobia</taxon>
        <taxon>Thermomicrobiales</taxon>
        <taxon>environmental samples</taxon>
    </lineage>
</organism>
<evidence type="ECO:0000313" key="2">
    <source>
        <dbReference type="EMBL" id="CAA9561039.1"/>
    </source>
</evidence>
<sequence>GGGNRGDDRERFGHAERPDQPLIPQERDVAEVGQAAEDDERAERDEHI</sequence>
<accession>A0A6J4UZD8</accession>
<proteinExistence type="predicted"/>
<dbReference type="AlphaFoldDB" id="A0A6J4UZD8"/>
<reference evidence="2" key="1">
    <citation type="submission" date="2020-02" db="EMBL/GenBank/DDBJ databases">
        <authorList>
            <person name="Meier V. D."/>
        </authorList>
    </citation>
    <scope>NUCLEOTIDE SEQUENCE</scope>
    <source>
        <strain evidence="2">AVDCRST_MAG88</strain>
    </source>
</reference>
<evidence type="ECO:0000256" key="1">
    <source>
        <dbReference type="SAM" id="MobiDB-lite"/>
    </source>
</evidence>
<feature type="non-terminal residue" evidence="2">
    <location>
        <position position="48"/>
    </location>
</feature>
<protein>
    <submittedName>
        <fullName evidence="2">Uncharacterized protein</fullName>
    </submittedName>
</protein>
<feature type="compositionally biased region" description="Basic and acidic residues" evidence="1">
    <location>
        <begin position="1"/>
        <end position="30"/>
    </location>
</feature>
<name>A0A6J4UZD8_9BACT</name>
<gene>
    <name evidence="2" type="ORF">AVDCRST_MAG88-1505</name>
</gene>